<reference evidence="2" key="1">
    <citation type="submission" date="2022-11" db="UniProtKB">
        <authorList>
            <consortium name="WormBaseParasite"/>
        </authorList>
    </citation>
    <scope>IDENTIFICATION</scope>
</reference>
<accession>A0AC35FJC0</accession>
<protein>
    <submittedName>
        <fullName evidence="2">tRNA (guanine(26)-N(2))-dimethyltransferase</fullName>
    </submittedName>
</protein>
<organism evidence="1 2">
    <name type="scientific">Panagrolaimus sp. PS1159</name>
    <dbReference type="NCBI Taxonomy" id="55785"/>
    <lineage>
        <taxon>Eukaryota</taxon>
        <taxon>Metazoa</taxon>
        <taxon>Ecdysozoa</taxon>
        <taxon>Nematoda</taxon>
        <taxon>Chromadorea</taxon>
        <taxon>Rhabditida</taxon>
        <taxon>Tylenchina</taxon>
        <taxon>Panagrolaimomorpha</taxon>
        <taxon>Panagrolaimoidea</taxon>
        <taxon>Panagrolaimidae</taxon>
        <taxon>Panagrolaimus</taxon>
    </lineage>
</organism>
<name>A0AC35FJC0_9BILA</name>
<dbReference type="Proteomes" id="UP000887580">
    <property type="component" value="Unplaced"/>
</dbReference>
<dbReference type="WBParaSite" id="PS1159_v2.g18026.t1">
    <property type="protein sequence ID" value="PS1159_v2.g18026.t1"/>
    <property type="gene ID" value="PS1159_v2.g18026"/>
</dbReference>
<sequence>MTKIVQEGLAKLVIDETADTASFYNPIQEFNRDMTVTVLRQYVCDRENEKTINGKEDDGPPPEKKSKVSRRSKTVTNEPLRILDALSASGLRALRFAQEVDNIGNVIANDFSESSVENIKKNIKANGLNDKISASFDDAKNLMMLHREPSKQFHVVDLDPYGTAAPFLDSAVQSVVDGGLLMVTCTDMAVLCGNTPEACYLKYGATGLKHRSCHEIALRILIRCIDSHANVYGRYIEPLLSMSVDFYVRVFVKVHSSPIEAKMSALKVAHLLSCCGCSAVDLQPIVRKTTVGNSNKYTTAILRSPLLTNGDKCVHCKSSVHIGGPIYSGPIQNLDFIKRLLQRIENTPAAEALGTHSRILGMLTVIAEELHDVPLYYIQDDLLSLVKASCPKQSFFRSAILNGGYQISGTHCNPKGFKTNAPFSFILDVIRAIVDTKESKTKLPLDTPGGVILETPKSRSINFSFNPASVPQSVSKDLLRYQSNHGKNWGPKSKAKGSVTSHSNNTSSTNKKPLGDKQQKSR</sequence>
<proteinExistence type="predicted"/>
<evidence type="ECO:0000313" key="1">
    <source>
        <dbReference type="Proteomes" id="UP000887580"/>
    </source>
</evidence>
<evidence type="ECO:0000313" key="2">
    <source>
        <dbReference type="WBParaSite" id="PS1159_v2.g18026.t1"/>
    </source>
</evidence>